<dbReference type="GO" id="GO:0006094">
    <property type="term" value="P:gluconeogenesis"/>
    <property type="evidence" value="ECO:0007669"/>
    <property type="project" value="UniProtKB-KW"/>
</dbReference>
<evidence type="ECO:0000259" key="13">
    <source>
        <dbReference type="PROSITE" id="PS50048"/>
    </source>
</evidence>
<dbReference type="GO" id="GO:0000977">
    <property type="term" value="F:RNA polymerase II transcription regulatory region sequence-specific DNA binding"/>
    <property type="evidence" value="ECO:0007669"/>
    <property type="project" value="TreeGrafter"/>
</dbReference>
<dbReference type="InterPro" id="IPR056751">
    <property type="entry name" value="PAS_13"/>
</dbReference>
<dbReference type="Pfam" id="PF00172">
    <property type="entry name" value="Zn_clus"/>
    <property type="match status" value="1"/>
</dbReference>
<keyword evidence="9" id="KW-0804">Transcription</keyword>
<reference evidence="14 15" key="1">
    <citation type="journal article" date="2024" name="J Genomics">
        <title>Draft genome sequencing and assembly of Favolaschia claudopus CIRM-BRFM 2984 isolated from oak limbs.</title>
        <authorList>
            <person name="Navarro D."/>
            <person name="Drula E."/>
            <person name="Chaduli D."/>
            <person name="Cazenave R."/>
            <person name="Ahrendt S."/>
            <person name="Wang J."/>
            <person name="Lipzen A."/>
            <person name="Daum C."/>
            <person name="Barry K."/>
            <person name="Grigoriev I.V."/>
            <person name="Favel A."/>
            <person name="Rosso M.N."/>
            <person name="Martin F."/>
        </authorList>
    </citation>
    <scope>NUCLEOTIDE SEQUENCE [LARGE SCALE GENOMIC DNA]</scope>
    <source>
        <strain evidence="14 15">CIRM-BRFM 2984</strain>
    </source>
</reference>
<dbReference type="InterPro" id="IPR050335">
    <property type="entry name" value="ERT1_acuK_gluconeogen_tf"/>
</dbReference>
<protein>
    <recommendedName>
        <fullName evidence="11">Transcription activator of gluconeogenesis ERT1</fullName>
    </recommendedName>
</protein>
<evidence type="ECO:0000256" key="10">
    <source>
        <dbReference type="ARBA" id="ARBA00023242"/>
    </source>
</evidence>
<keyword evidence="10" id="KW-0539">Nucleus</keyword>
<dbReference type="CDD" id="cd00130">
    <property type="entry name" value="PAS"/>
    <property type="match status" value="1"/>
</dbReference>
<dbReference type="GO" id="GO:0005634">
    <property type="term" value="C:nucleus"/>
    <property type="evidence" value="ECO:0007669"/>
    <property type="project" value="UniProtKB-SubCell"/>
</dbReference>
<feature type="compositionally biased region" description="Basic and acidic residues" evidence="12">
    <location>
        <begin position="315"/>
        <end position="330"/>
    </location>
</feature>
<evidence type="ECO:0000313" key="14">
    <source>
        <dbReference type="EMBL" id="KAK7005738.1"/>
    </source>
</evidence>
<evidence type="ECO:0000256" key="11">
    <source>
        <dbReference type="ARBA" id="ARBA00040903"/>
    </source>
</evidence>
<evidence type="ECO:0000256" key="12">
    <source>
        <dbReference type="SAM" id="MobiDB-lite"/>
    </source>
</evidence>
<dbReference type="InterPro" id="IPR036864">
    <property type="entry name" value="Zn2-C6_fun-type_DNA-bd_sf"/>
</dbReference>
<feature type="domain" description="Zn(2)-C6 fungal-type" evidence="13">
    <location>
        <begin position="94"/>
        <end position="125"/>
    </location>
</feature>
<feature type="compositionally biased region" description="Polar residues" evidence="12">
    <location>
        <begin position="1"/>
        <end position="31"/>
    </location>
</feature>
<evidence type="ECO:0000256" key="2">
    <source>
        <dbReference type="ARBA" id="ARBA00010855"/>
    </source>
</evidence>
<keyword evidence="15" id="KW-1185">Reference proteome</keyword>
<keyword evidence="7" id="KW-0238">DNA-binding</keyword>
<comment type="caution">
    <text evidence="14">The sequence shown here is derived from an EMBL/GenBank/DDBJ whole genome shotgun (WGS) entry which is preliminary data.</text>
</comment>
<dbReference type="PANTHER" id="PTHR47659">
    <property type="entry name" value="ZN(II)2CYS6 TRANSCRIPTION FACTOR (EUROFUNG)-RELATED"/>
    <property type="match status" value="1"/>
</dbReference>
<dbReference type="SMART" id="SM00066">
    <property type="entry name" value="GAL4"/>
    <property type="match status" value="1"/>
</dbReference>
<dbReference type="InterPro" id="IPR000014">
    <property type="entry name" value="PAS"/>
</dbReference>
<sequence length="548" mass="60429">MSTAIRPASTAQSFGNNTQASASTSAPGQKHQQQPSASASTATPASQLPASLKRKQAQLATQNTDDDTQDESSSQVPPRSRGRDGPKKKKASRACVHCQKAHLTCDDSRPCQRCVKRGIADNCTEGHRKKAKYLLDEEELEKLKTRRNNSKSASVPDADVEPPSQPAPAPPPPLAPTTQPPFDPGDQIFNTNVSFDPNFPFGSEAANLEYSILSAILGNPSPPETSNSPDPAAPAYSSWPSDDPMEFTTSRGSNEFAATFADQQIAVQPSDTTLASSPTNFLSYTYPQPSDAQEQLQYPSQFSQELHPLQPRFPLDARPRSPRFPGKDTSTRGSLSSPTQSSLSSFAPTTTTDRGGSGSQLQNINDRVTMPYDYTEGYHFLMKHLPSRFEKNDILRIVRALAIFRPSLIALQMPLSFDDEVFVEKCFQRSLLELDKLISFSGTPTVVWRRTGEICLVAPEFCMLTEWSLDELVGRKKYIYELFENQSVVEYWESFASHAFENTTQSVYSHCVLLKPSGAPVPSTFCFSVRRDLFDLPSVVIGQWLPLL</sequence>
<dbReference type="InterPro" id="IPR001138">
    <property type="entry name" value="Zn2Cys6_DnaBD"/>
</dbReference>
<dbReference type="SUPFAM" id="SSF55785">
    <property type="entry name" value="PYP-like sensor domain (PAS domain)"/>
    <property type="match status" value="1"/>
</dbReference>
<dbReference type="GO" id="GO:0008270">
    <property type="term" value="F:zinc ion binding"/>
    <property type="evidence" value="ECO:0007669"/>
    <property type="project" value="InterPro"/>
</dbReference>
<feature type="region of interest" description="Disordered" evidence="12">
    <location>
        <begin position="311"/>
        <end position="364"/>
    </location>
</feature>
<organism evidence="14 15">
    <name type="scientific">Favolaschia claudopus</name>
    <dbReference type="NCBI Taxonomy" id="2862362"/>
    <lineage>
        <taxon>Eukaryota</taxon>
        <taxon>Fungi</taxon>
        <taxon>Dikarya</taxon>
        <taxon>Basidiomycota</taxon>
        <taxon>Agaricomycotina</taxon>
        <taxon>Agaricomycetes</taxon>
        <taxon>Agaricomycetidae</taxon>
        <taxon>Agaricales</taxon>
        <taxon>Marasmiineae</taxon>
        <taxon>Mycenaceae</taxon>
        <taxon>Favolaschia</taxon>
    </lineage>
</organism>
<evidence type="ECO:0000256" key="3">
    <source>
        <dbReference type="ARBA" id="ARBA00022432"/>
    </source>
</evidence>
<name>A0AAW0AA94_9AGAR</name>
<dbReference type="EMBL" id="JAWWNJ010000077">
    <property type="protein sequence ID" value="KAK7005738.1"/>
    <property type="molecule type" value="Genomic_DNA"/>
</dbReference>
<accession>A0AAW0AA94</accession>
<evidence type="ECO:0000256" key="1">
    <source>
        <dbReference type="ARBA" id="ARBA00004123"/>
    </source>
</evidence>
<feature type="compositionally biased region" description="Low complexity" evidence="12">
    <location>
        <begin position="32"/>
        <end position="51"/>
    </location>
</feature>
<dbReference type="GO" id="GO:0009267">
    <property type="term" value="P:cellular response to starvation"/>
    <property type="evidence" value="ECO:0007669"/>
    <property type="project" value="TreeGrafter"/>
</dbReference>
<dbReference type="AlphaFoldDB" id="A0AAW0AA94"/>
<comment type="subcellular location">
    <subcellularLocation>
        <location evidence="1">Nucleus</location>
    </subcellularLocation>
</comment>
<evidence type="ECO:0000256" key="7">
    <source>
        <dbReference type="ARBA" id="ARBA00023125"/>
    </source>
</evidence>
<proteinExistence type="inferred from homology"/>
<feature type="region of interest" description="Disordered" evidence="12">
    <location>
        <begin position="270"/>
        <end position="295"/>
    </location>
</feature>
<feature type="compositionally biased region" description="Low complexity" evidence="12">
    <location>
        <begin position="331"/>
        <end position="345"/>
    </location>
</feature>
<gene>
    <name evidence="14" type="ORF">R3P38DRAFT_3039334</name>
</gene>
<dbReference type="PANTHER" id="PTHR47659:SF1">
    <property type="entry name" value="TRANSCRIPTION ACTIVATOR OF GLUCONEOGENESIS ERT1"/>
    <property type="match status" value="1"/>
</dbReference>
<evidence type="ECO:0000256" key="6">
    <source>
        <dbReference type="ARBA" id="ARBA00023015"/>
    </source>
</evidence>
<feature type="region of interest" description="Disordered" evidence="12">
    <location>
        <begin position="144"/>
        <end position="195"/>
    </location>
</feature>
<feature type="compositionally biased region" description="Pro residues" evidence="12">
    <location>
        <begin position="163"/>
        <end position="183"/>
    </location>
</feature>
<dbReference type="Proteomes" id="UP001362999">
    <property type="component" value="Unassembled WGS sequence"/>
</dbReference>
<evidence type="ECO:0000256" key="4">
    <source>
        <dbReference type="ARBA" id="ARBA00022723"/>
    </source>
</evidence>
<keyword evidence="3" id="KW-0312">Gluconeogenesis</keyword>
<evidence type="ECO:0000313" key="15">
    <source>
        <dbReference type="Proteomes" id="UP001362999"/>
    </source>
</evidence>
<dbReference type="Pfam" id="PF24990">
    <property type="entry name" value="PAS_13"/>
    <property type="match status" value="1"/>
</dbReference>
<dbReference type="PROSITE" id="PS50048">
    <property type="entry name" value="ZN2_CY6_FUNGAL_2"/>
    <property type="match status" value="1"/>
</dbReference>
<dbReference type="GO" id="GO:0000981">
    <property type="term" value="F:DNA-binding transcription factor activity, RNA polymerase II-specific"/>
    <property type="evidence" value="ECO:0007669"/>
    <property type="project" value="InterPro"/>
</dbReference>
<feature type="region of interest" description="Disordered" evidence="12">
    <location>
        <begin position="1"/>
        <end position="93"/>
    </location>
</feature>
<feature type="compositionally biased region" description="Polar residues" evidence="12">
    <location>
        <begin position="346"/>
        <end position="364"/>
    </location>
</feature>
<comment type="similarity">
    <text evidence="2">Belongs to the ERT1/acuK family.</text>
</comment>
<dbReference type="CDD" id="cd00067">
    <property type="entry name" value="GAL4"/>
    <property type="match status" value="1"/>
</dbReference>
<keyword evidence="8" id="KW-0010">Activator</keyword>
<keyword evidence="6" id="KW-0805">Transcription regulation</keyword>
<keyword evidence="4" id="KW-0479">Metal-binding</keyword>
<keyword evidence="5" id="KW-0862">Zinc</keyword>
<evidence type="ECO:0000256" key="8">
    <source>
        <dbReference type="ARBA" id="ARBA00023159"/>
    </source>
</evidence>
<evidence type="ECO:0000256" key="9">
    <source>
        <dbReference type="ARBA" id="ARBA00023163"/>
    </source>
</evidence>
<evidence type="ECO:0000256" key="5">
    <source>
        <dbReference type="ARBA" id="ARBA00022833"/>
    </source>
</evidence>
<dbReference type="InterPro" id="IPR035965">
    <property type="entry name" value="PAS-like_dom_sf"/>
</dbReference>
<dbReference type="Gene3D" id="4.10.240.10">
    <property type="entry name" value="Zn(2)-C6 fungal-type DNA-binding domain"/>
    <property type="match status" value="1"/>
</dbReference>
<dbReference type="SUPFAM" id="SSF57701">
    <property type="entry name" value="Zn2/Cys6 DNA-binding domain"/>
    <property type="match status" value="1"/>
</dbReference>